<accession>A0ABV6S423</accession>
<name>A0ABV6S423_9SPHN</name>
<evidence type="ECO:0000313" key="2">
    <source>
        <dbReference type="Proteomes" id="UP001589858"/>
    </source>
</evidence>
<protein>
    <submittedName>
        <fullName evidence="1">Uncharacterized protein</fullName>
    </submittedName>
</protein>
<dbReference type="Proteomes" id="UP001589858">
    <property type="component" value="Unassembled WGS sequence"/>
</dbReference>
<proteinExistence type="predicted"/>
<reference evidence="1 2" key="1">
    <citation type="submission" date="2024-09" db="EMBL/GenBank/DDBJ databases">
        <authorList>
            <person name="Sun Q."/>
            <person name="Mori K."/>
        </authorList>
    </citation>
    <scope>NUCLEOTIDE SEQUENCE [LARGE SCALE GENOMIC DNA]</scope>
    <source>
        <strain evidence="1 2">CICC 11035S</strain>
    </source>
</reference>
<gene>
    <name evidence="1" type="ORF">ACFFF8_05205</name>
</gene>
<dbReference type="EMBL" id="JBHLTM010000022">
    <property type="protein sequence ID" value="MFC0683984.1"/>
    <property type="molecule type" value="Genomic_DNA"/>
</dbReference>
<organism evidence="1 2">
    <name type="scientific">Novosphingobium clariflavum</name>
    <dbReference type="NCBI Taxonomy" id="2029884"/>
    <lineage>
        <taxon>Bacteria</taxon>
        <taxon>Pseudomonadati</taxon>
        <taxon>Pseudomonadota</taxon>
        <taxon>Alphaproteobacteria</taxon>
        <taxon>Sphingomonadales</taxon>
        <taxon>Sphingomonadaceae</taxon>
        <taxon>Novosphingobium</taxon>
    </lineage>
</organism>
<dbReference type="RefSeq" id="WP_069338487.1">
    <property type="nucleotide sequence ID" value="NZ_JAPCWC010000030.1"/>
</dbReference>
<sequence>MTQPRHGSDESIAGSADDAGAAATLDADNANAVRTMVANLSDEDVVRIYEMTGGAGLVADLAATQMEKRNLDY</sequence>
<keyword evidence="2" id="KW-1185">Reference proteome</keyword>
<evidence type="ECO:0000313" key="1">
    <source>
        <dbReference type="EMBL" id="MFC0683984.1"/>
    </source>
</evidence>
<comment type="caution">
    <text evidence="1">The sequence shown here is derived from an EMBL/GenBank/DDBJ whole genome shotgun (WGS) entry which is preliminary data.</text>
</comment>